<keyword evidence="1" id="KW-0472">Membrane</keyword>
<organism evidence="2 3">
    <name type="scientific">Paratrimastix pyriformis</name>
    <dbReference type="NCBI Taxonomy" id="342808"/>
    <lineage>
        <taxon>Eukaryota</taxon>
        <taxon>Metamonada</taxon>
        <taxon>Preaxostyla</taxon>
        <taxon>Paratrimastigidae</taxon>
        <taxon>Paratrimastix</taxon>
    </lineage>
</organism>
<dbReference type="InterPro" id="IPR013879">
    <property type="entry name" value="DUF1761"/>
</dbReference>
<dbReference type="Pfam" id="PF08570">
    <property type="entry name" value="DUF1761"/>
    <property type="match status" value="1"/>
</dbReference>
<keyword evidence="1" id="KW-1133">Transmembrane helix</keyword>
<evidence type="ECO:0000256" key="1">
    <source>
        <dbReference type="SAM" id="Phobius"/>
    </source>
</evidence>
<name>A0ABQ8UUW3_9EUKA</name>
<evidence type="ECO:0008006" key="4">
    <source>
        <dbReference type="Google" id="ProtNLM"/>
    </source>
</evidence>
<keyword evidence="3" id="KW-1185">Reference proteome</keyword>
<comment type="caution">
    <text evidence="2">The sequence shown here is derived from an EMBL/GenBank/DDBJ whole genome shotgun (WGS) entry which is preliminary data.</text>
</comment>
<accession>A0ABQ8UUW3</accession>
<dbReference type="Proteomes" id="UP001141327">
    <property type="component" value="Unassembled WGS sequence"/>
</dbReference>
<reference evidence="2" key="1">
    <citation type="journal article" date="2022" name="bioRxiv">
        <title>Genomics of Preaxostyla Flagellates Illuminates Evolutionary Transitions and the Path Towards Mitochondrial Loss.</title>
        <authorList>
            <person name="Novak L.V.F."/>
            <person name="Treitli S.C."/>
            <person name="Pyrih J."/>
            <person name="Halakuc P."/>
            <person name="Pipaliya S.V."/>
            <person name="Vacek V."/>
            <person name="Brzon O."/>
            <person name="Soukal P."/>
            <person name="Eme L."/>
            <person name="Dacks J.B."/>
            <person name="Karnkowska A."/>
            <person name="Elias M."/>
            <person name="Hampl V."/>
        </authorList>
    </citation>
    <scope>NUCLEOTIDE SEQUENCE</scope>
    <source>
        <strain evidence="2">RCP-MX</strain>
    </source>
</reference>
<gene>
    <name evidence="2" type="ORF">PAPYR_1421</name>
</gene>
<protein>
    <recommendedName>
        <fullName evidence="4">DUF1761 domain-containing protein</fullName>
    </recommendedName>
</protein>
<dbReference type="EMBL" id="JAPMOS010000004">
    <property type="protein sequence ID" value="KAJ4462231.1"/>
    <property type="molecule type" value="Genomic_DNA"/>
</dbReference>
<feature type="transmembrane region" description="Helical" evidence="1">
    <location>
        <begin position="115"/>
        <end position="135"/>
    </location>
</feature>
<keyword evidence="1" id="KW-0812">Transmembrane</keyword>
<sequence length="150" mass="16503">MTKFGFAFRSLVAFALVQFAGILYYSEWFMGHTWLSLQKGHMTPQELQESTNFLPAMVAGMCGNVILISVWGATIYQARPTSRSAAIGLSLIAWLGLSAAPALSHYMYDQKGLELWVVDFGSTAIQFVIVGLCFFRKRPPVAAPATSKSE</sequence>
<proteinExistence type="predicted"/>
<feature type="transmembrane region" description="Helical" evidence="1">
    <location>
        <begin position="7"/>
        <end position="26"/>
    </location>
</feature>
<evidence type="ECO:0000313" key="3">
    <source>
        <dbReference type="Proteomes" id="UP001141327"/>
    </source>
</evidence>
<feature type="transmembrane region" description="Helical" evidence="1">
    <location>
        <begin position="85"/>
        <end position="103"/>
    </location>
</feature>
<feature type="transmembrane region" description="Helical" evidence="1">
    <location>
        <begin position="53"/>
        <end position="73"/>
    </location>
</feature>
<evidence type="ECO:0000313" key="2">
    <source>
        <dbReference type="EMBL" id="KAJ4462231.1"/>
    </source>
</evidence>